<protein>
    <recommendedName>
        <fullName evidence="5">Class I SAM-dependent methyltransferase</fullName>
    </recommendedName>
</protein>
<dbReference type="PANTHER" id="PTHR43619">
    <property type="entry name" value="S-ADENOSYL-L-METHIONINE-DEPENDENT METHYLTRANSFERASE YKTD-RELATED"/>
    <property type="match status" value="1"/>
</dbReference>
<accession>A0A916JPL9</accession>
<dbReference type="InterPro" id="IPR029063">
    <property type="entry name" value="SAM-dependent_MTases_sf"/>
</dbReference>
<gene>
    <name evidence="3" type="ORF">CRYO30217_02934</name>
</gene>
<evidence type="ECO:0000313" key="3">
    <source>
        <dbReference type="EMBL" id="CAG5085924.1"/>
    </source>
</evidence>
<dbReference type="PANTHER" id="PTHR43619:SF2">
    <property type="entry name" value="S-ADENOSYL-L-METHIONINE-DEPENDENT METHYLTRANSFERASES SUPERFAMILY PROTEIN"/>
    <property type="match status" value="1"/>
</dbReference>
<dbReference type="Proteomes" id="UP000683507">
    <property type="component" value="Chromosome"/>
</dbReference>
<evidence type="ECO:0000313" key="4">
    <source>
        <dbReference type="Proteomes" id="UP000683507"/>
    </source>
</evidence>
<dbReference type="Gene3D" id="3.40.50.150">
    <property type="entry name" value="Vaccinia Virus protein VP39"/>
    <property type="match status" value="1"/>
</dbReference>
<organism evidence="3 4">
    <name type="scientific">Parvicella tangerina</name>
    <dbReference type="NCBI Taxonomy" id="2829795"/>
    <lineage>
        <taxon>Bacteria</taxon>
        <taxon>Pseudomonadati</taxon>
        <taxon>Bacteroidota</taxon>
        <taxon>Flavobacteriia</taxon>
        <taxon>Flavobacteriales</taxon>
        <taxon>Parvicellaceae</taxon>
        <taxon>Parvicella</taxon>
    </lineage>
</organism>
<dbReference type="RefSeq" id="WP_258543130.1">
    <property type="nucleotide sequence ID" value="NZ_OU015584.1"/>
</dbReference>
<dbReference type="InterPro" id="IPR016874">
    <property type="entry name" value="TcmP-like"/>
</dbReference>
<dbReference type="InterPro" id="IPR007213">
    <property type="entry name" value="Ppm1/Ppm2/Tcmp"/>
</dbReference>
<sequence>MSLDLKSVSETLWIPLFGKAIETKRSNSQITDLKALEIANKAVELRPELNKWWKALSKESQGLMIWRSLEIDAFVSSYIESTDHPVVVNLGAGLCTRYERMRKLDEDLVWIEIDLPPVKKAWENFYQETEQHAYWTDSIFEDEWLNKIQGIKGQEVLFIAEGLFMYFSKEQVQEIINKIANKIVSAHIVMEVYSKFALLRPHPDVLRTGARKFENPWGVYTGKDFEKWSDKIRHHKDSYFLKHKKALRRVPLSHQFGSIIPFIAKAGKIVYLKTI</sequence>
<evidence type="ECO:0000256" key="2">
    <source>
        <dbReference type="ARBA" id="ARBA00022679"/>
    </source>
</evidence>
<dbReference type="AlphaFoldDB" id="A0A916JPL9"/>
<keyword evidence="2" id="KW-0808">Transferase</keyword>
<dbReference type="PIRSF" id="PIRSF028177">
    <property type="entry name" value="Polyketide_synth_Omtfrase_TcmP"/>
    <property type="match status" value="1"/>
</dbReference>
<reference evidence="3" key="1">
    <citation type="submission" date="2021-04" db="EMBL/GenBank/DDBJ databases">
        <authorList>
            <person name="Rodrigo-Torres L."/>
            <person name="Arahal R. D."/>
            <person name="Lucena T."/>
        </authorList>
    </citation>
    <scope>NUCLEOTIDE SEQUENCE</scope>
    <source>
        <strain evidence="3">AS29M-1</strain>
    </source>
</reference>
<dbReference type="EMBL" id="OU015584">
    <property type="protein sequence ID" value="CAG5085924.1"/>
    <property type="molecule type" value="Genomic_DNA"/>
</dbReference>
<proteinExistence type="predicted"/>
<dbReference type="Pfam" id="PF04072">
    <property type="entry name" value="LCM"/>
    <property type="match status" value="1"/>
</dbReference>
<dbReference type="GO" id="GO:0032259">
    <property type="term" value="P:methylation"/>
    <property type="evidence" value="ECO:0007669"/>
    <property type="project" value="UniProtKB-KW"/>
</dbReference>
<dbReference type="GO" id="GO:0008168">
    <property type="term" value="F:methyltransferase activity"/>
    <property type="evidence" value="ECO:0007669"/>
    <property type="project" value="UniProtKB-KW"/>
</dbReference>
<evidence type="ECO:0000256" key="1">
    <source>
        <dbReference type="ARBA" id="ARBA00022603"/>
    </source>
</evidence>
<dbReference type="KEGG" id="ptan:CRYO30217_02934"/>
<dbReference type="SUPFAM" id="SSF53335">
    <property type="entry name" value="S-adenosyl-L-methionine-dependent methyltransferases"/>
    <property type="match status" value="1"/>
</dbReference>
<name>A0A916JPL9_9FLAO</name>
<keyword evidence="1" id="KW-0489">Methyltransferase</keyword>
<evidence type="ECO:0008006" key="5">
    <source>
        <dbReference type="Google" id="ProtNLM"/>
    </source>
</evidence>
<keyword evidence="4" id="KW-1185">Reference proteome</keyword>